<dbReference type="OrthoDB" id="9790442at2"/>
<evidence type="ECO:0000256" key="5">
    <source>
        <dbReference type="ARBA" id="ARBA00023163"/>
    </source>
</evidence>
<dbReference type="Proteomes" id="UP000319499">
    <property type="component" value="Unassembled WGS sequence"/>
</dbReference>
<evidence type="ECO:0000259" key="8">
    <source>
        <dbReference type="PROSITE" id="PS50110"/>
    </source>
</evidence>
<dbReference type="CDD" id="cd17574">
    <property type="entry name" value="REC_OmpR"/>
    <property type="match status" value="1"/>
</dbReference>
<evidence type="ECO:0000256" key="1">
    <source>
        <dbReference type="ARBA" id="ARBA00022553"/>
    </source>
</evidence>
<accession>A0A563DC56</accession>
<keyword evidence="5" id="KW-0804">Transcription</keyword>
<feature type="domain" description="OmpR/PhoB-type" evidence="9">
    <location>
        <begin position="135"/>
        <end position="231"/>
    </location>
</feature>
<evidence type="ECO:0000256" key="3">
    <source>
        <dbReference type="ARBA" id="ARBA00023015"/>
    </source>
</evidence>
<dbReference type="SMART" id="SM00862">
    <property type="entry name" value="Trans_reg_C"/>
    <property type="match status" value="1"/>
</dbReference>
<sequence>MTDAKIHLLIVDDEIDIREILQFNLENEGYLVDLADSAEQALEKIQNSTYHLILLDVMMGGISGYKMAEKLRKNNNDIPIIFLTAKNTENDVLTGFSIGADDFITKPFSVKEVIARVKSILKRTGKVDDSIINKSSIIIVKNLSIDIDRKEVCIDDQSVNLTKTEFEILLLLLKNQNKLFSRNDILTKVWHEDEYVLERTVDVHIARLRKKIGDYGKFIINKTGYGYCFSH</sequence>
<dbReference type="Gene3D" id="1.10.10.10">
    <property type="entry name" value="Winged helix-like DNA-binding domain superfamily/Winged helix DNA-binding domain"/>
    <property type="match status" value="1"/>
</dbReference>
<dbReference type="PROSITE" id="PS50110">
    <property type="entry name" value="RESPONSE_REGULATORY"/>
    <property type="match status" value="1"/>
</dbReference>
<dbReference type="Pfam" id="PF00486">
    <property type="entry name" value="Trans_reg_C"/>
    <property type="match status" value="1"/>
</dbReference>
<evidence type="ECO:0000313" key="10">
    <source>
        <dbReference type="EMBL" id="TWP27354.1"/>
    </source>
</evidence>
<dbReference type="PANTHER" id="PTHR48111">
    <property type="entry name" value="REGULATOR OF RPOS"/>
    <property type="match status" value="1"/>
</dbReference>
<dbReference type="GO" id="GO:0000976">
    <property type="term" value="F:transcription cis-regulatory region binding"/>
    <property type="evidence" value="ECO:0007669"/>
    <property type="project" value="TreeGrafter"/>
</dbReference>
<feature type="modified residue" description="4-aspartylphosphate" evidence="6">
    <location>
        <position position="56"/>
    </location>
</feature>
<evidence type="ECO:0000256" key="2">
    <source>
        <dbReference type="ARBA" id="ARBA00023012"/>
    </source>
</evidence>
<evidence type="ECO:0000313" key="11">
    <source>
        <dbReference type="Proteomes" id="UP000319499"/>
    </source>
</evidence>
<dbReference type="Pfam" id="PF00072">
    <property type="entry name" value="Response_reg"/>
    <property type="match status" value="1"/>
</dbReference>
<dbReference type="InterPro" id="IPR039420">
    <property type="entry name" value="WalR-like"/>
</dbReference>
<dbReference type="InterPro" id="IPR001789">
    <property type="entry name" value="Sig_transdc_resp-reg_receiver"/>
</dbReference>
<dbReference type="SMART" id="SM00448">
    <property type="entry name" value="REC"/>
    <property type="match status" value="1"/>
</dbReference>
<keyword evidence="2" id="KW-0902">Two-component regulatory system</keyword>
<dbReference type="EMBL" id="SELH01000023">
    <property type="protein sequence ID" value="TWP27354.1"/>
    <property type="molecule type" value="Genomic_DNA"/>
</dbReference>
<comment type="caution">
    <text evidence="10">The sequence shown here is derived from an EMBL/GenBank/DDBJ whole genome shotgun (WGS) entry which is preliminary data.</text>
</comment>
<dbReference type="AlphaFoldDB" id="A0A563DC56"/>
<dbReference type="SUPFAM" id="SSF52172">
    <property type="entry name" value="CheY-like"/>
    <property type="match status" value="1"/>
</dbReference>
<dbReference type="InterPro" id="IPR001867">
    <property type="entry name" value="OmpR/PhoB-type_DNA-bd"/>
</dbReference>
<dbReference type="Gene3D" id="3.40.50.2300">
    <property type="match status" value="1"/>
</dbReference>
<proteinExistence type="predicted"/>
<dbReference type="GO" id="GO:0006355">
    <property type="term" value="P:regulation of DNA-templated transcription"/>
    <property type="evidence" value="ECO:0007669"/>
    <property type="project" value="InterPro"/>
</dbReference>
<dbReference type="RefSeq" id="WP_146262700.1">
    <property type="nucleotide sequence ID" value="NZ_SELG01000038.1"/>
</dbReference>
<dbReference type="Gene3D" id="6.10.250.690">
    <property type="match status" value="1"/>
</dbReference>
<evidence type="ECO:0000256" key="7">
    <source>
        <dbReference type="PROSITE-ProRule" id="PRU01091"/>
    </source>
</evidence>
<keyword evidence="3" id="KW-0805">Transcription regulation</keyword>
<organism evidence="10 11">
    <name type="scientific">Apibacter muscae</name>
    <dbReference type="NCBI Taxonomy" id="2509004"/>
    <lineage>
        <taxon>Bacteria</taxon>
        <taxon>Pseudomonadati</taxon>
        <taxon>Bacteroidota</taxon>
        <taxon>Flavobacteriia</taxon>
        <taxon>Flavobacteriales</taxon>
        <taxon>Weeksellaceae</taxon>
        <taxon>Apibacter</taxon>
    </lineage>
</organism>
<reference evidence="10 11" key="1">
    <citation type="submission" date="2019-02" db="EMBL/GenBank/DDBJ databases">
        <title>Apibacter muscae sp. nov.: a novel member of the house fly microbiota.</title>
        <authorList>
            <person name="Park R."/>
        </authorList>
    </citation>
    <scope>NUCLEOTIDE SEQUENCE [LARGE SCALE GENOMIC DNA]</scope>
    <source>
        <strain evidence="10 11">AL1</strain>
    </source>
</reference>
<evidence type="ECO:0000259" key="9">
    <source>
        <dbReference type="PROSITE" id="PS51755"/>
    </source>
</evidence>
<evidence type="ECO:0000256" key="6">
    <source>
        <dbReference type="PROSITE-ProRule" id="PRU00169"/>
    </source>
</evidence>
<keyword evidence="4 7" id="KW-0238">DNA-binding</keyword>
<dbReference type="InterPro" id="IPR036388">
    <property type="entry name" value="WH-like_DNA-bd_sf"/>
</dbReference>
<dbReference type="SUPFAM" id="SSF46894">
    <property type="entry name" value="C-terminal effector domain of the bipartite response regulators"/>
    <property type="match status" value="1"/>
</dbReference>
<dbReference type="PANTHER" id="PTHR48111:SF40">
    <property type="entry name" value="PHOSPHATE REGULON TRANSCRIPTIONAL REGULATORY PROTEIN PHOB"/>
    <property type="match status" value="1"/>
</dbReference>
<dbReference type="GO" id="GO:0005829">
    <property type="term" value="C:cytosol"/>
    <property type="evidence" value="ECO:0007669"/>
    <property type="project" value="TreeGrafter"/>
</dbReference>
<dbReference type="CDD" id="cd00383">
    <property type="entry name" value="trans_reg_C"/>
    <property type="match status" value="1"/>
</dbReference>
<keyword evidence="11" id="KW-1185">Reference proteome</keyword>
<dbReference type="GO" id="GO:0000156">
    <property type="term" value="F:phosphorelay response regulator activity"/>
    <property type="evidence" value="ECO:0007669"/>
    <property type="project" value="TreeGrafter"/>
</dbReference>
<dbReference type="GO" id="GO:0032993">
    <property type="term" value="C:protein-DNA complex"/>
    <property type="evidence" value="ECO:0007669"/>
    <property type="project" value="TreeGrafter"/>
</dbReference>
<evidence type="ECO:0000256" key="4">
    <source>
        <dbReference type="ARBA" id="ARBA00023125"/>
    </source>
</evidence>
<feature type="domain" description="Response regulatory" evidence="8">
    <location>
        <begin position="7"/>
        <end position="121"/>
    </location>
</feature>
<keyword evidence="1 6" id="KW-0597">Phosphoprotein</keyword>
<protein>
    <submittedName>
        <fullName evidence="10">Response regulator transcription factor</fullName>
    </submittedName>
</protein>
<dbReference type="InterPro" id="IPR011006">
    <property type="entry name" value="CheY-like_superfamily"/>
</dbReference>
<gene>
    <name evidence="10" type="ORF">ETU09_07880</name>
</gene>
<dbReference type="InterPro" id="IPR016032">
    <property type="entry name" value="Sig_transdc_resp-reg_C-effctor"/>
</dbReference>
<name>A0A563DC56_9FLAO</name>
<dbReference type="PROSITE" id="PS51755">
    <property type="entry name" value="OMPR_PHOB"/>
    <property type="match status" value="1"/>
</dbReference>
<dbReference type="FunFam" id="3.40.50.2300:FF:000001">
    <property type="entry name" value="DNA-binding response regulator PhoB"/>
    <property type="match status" value="1"/>
</dbReference>
<feature type="DNA-binding region" description="OmpR/PhoB-type" evidence="7">
    <location>
        <begin position="135"/>
        <end position="231"/>
    </location>
</feature>